<accession>A0A9J6BWR1</accession>
<feature type="compositionally biased region" description="Low complexity" evidence="14">
    <location>
        <begin position="569"/>
        <end position="594"/>
    </location>
</feature>
<evidence type="ECO:0000256" key="2">
    <source>
        <dbReference type="ARBA" id="ARBA00022448"/>
    </source>
</evidence>
<sequence>MSKLKKHFPSEMILLGSFIIFFHLITNANAFCPSKCTCDNVKAKCIGAALEVLPQMLNPNVKHINLTDNKITSVHFSLSFYTLLETLDISNNSLQTLGVKNFVSQENLKKLFLQQNSIRKLSKETFKGMKELQFLDLSNNQIMEIDPHSFNELMRLSYLDLSNNILISIEQNVFQNLIGLETLLLTNNQLLKIPHQNNFEFLYNLVQLDLSSNLIKQIENNSFQYTNKLRKLQLNGNVINIIDMLAFDGLVQLQFLDLSDNNLTYVPTEQLSKLSNLTHLALDGNFIESIGPVSFLNLFQLRKLQLSRLSNLAKVDTRAFIDNVNLEEIVMNDNGQLSSLPLNLFHGNLNLIELNLNNNKFYQLDAIQIPIDQLKRLSLGDNPFVCNCSLIWLWHLVKLSSEYINSSNSNNKSSNLFIIDKDKIGCDIIVKGGDDNEVKVIRKMLVDMTESEISCPTNLLTMISVILTVIFIGIICISIFVIIKCSNVSRKRQQQQKCFSNSEVMIPQKVDKSELERYLAEQHYQHKEKLHQYTINSRVHEQYNFQQQQPQNNVNNPGGYHSLKNWEQNPNSLTNFNSFNSKNSLNNPKHSSSNADDDEDDIKSDEDHYENFEENYFNTINQNKKMPLATITTHSLQVDRGNNKGSKTNIKPHIVYV</sequence>
<keyword evidence="11" id="KW-1015">Disulfide bond</keyword>
<dbReference type="InterPro" id="IPR051432">
    <property type="entry name" value="KCNMA1_auxiliary"/>
</dbReference>
<dbReference type="SMART" id="SM00369">
    <property type="entry name" value="LRR_TYP"/>
    <property type="match status" value="9"/>
</dbReference>
<dbReference type="Proteomes" id="UP001107558">
    <property type="component" value="Chromosome 3"/>
</dbReference>
<keyword evidence="18" id="KW-1185">Reference proteome</keyword>
<comment type="subcellular location">
    <subcellularLocation>
        <location evidence="1">Cell membrane</location>
        <topology evidence="1">Single-pass membrane protein</topology>
    </subcellularLocation>
</comment>
<evidence type="ECO:0000256" key="16">
    <source>
        <dbReference type="SAM" id="SignalP"/>
    </source>
</evidence>
<evidence type="ECO:0000256" key="13">
    <source>
        <dbReference type="ARBA" id="ARBA00023303"/>
    </source>
</evidence>
<dbReference type="InterPro" id="IPR032675">
    <property type="entry name" value="LRR_dom_sf"/>
</dbReference>
<evidence type="ECO:0000256" key="15">
    <source>
        <dbReference type="SAM" id="Phobius"/>
    </source>
</evidence>
<gene>
    <name evidence="17" type="ORF">PVAND_003717</name>
</gene>
<dbReference type="PROSITE" id="PS51450">
    <property type="entry name" value="LRR"/>
    <property type="match status" value="6"/>
</dbReference>
<evidence type="ECO:0000256" key="1">
    <source>
        <dbReference type="ARBA" id="ARBA00004162"/>
    </source>
</evidence>
<keyword evidence="13" id="KW-0407">Ion channel</keyword>
<keyword evidence="5 15" id="KW-0812">Transmembrane</keyword>
<dbReference type="FunFam" id="3.80.10.10:FF:000770">
    <property type="entry name" value="Uncharacterized protein"/>
    <property type="match status" value="1"/>
</dbReference>
<dbReference type="InterPro" id="IPR003591">
    <property type="entry name" value="Leu-rich_rpt_typical-subtyp"/>
</dbReference>
<name>A0A9J6BWR1_POLVA</name>
<keyword evidence="8 15" id="KW-1133">Transmembrane helix</keyword>
<dbReference type="OrthoDB" id="2190652at2759"/>
<dbReference type="EMBL" id="JADBJN010000003">
    <property type="protein sequence ID" value="KAG5673694.1"/>
    <property type="molecule type" value="Genomic_DNA"/>
</dbReference>
<feature type="chain" id="PRO_5039906753" evidence="16">
    <location>
        <begin position="31"/>
        <end position="657"/>
    </location>
</feature>
<evidence type="ECO:0000256" key="10">
    <source>
        <dbReference type="ARBA" id="ARBA00023136"/>
    </source>
</evidence>
<keyword evidence="12" id="KW-0325">Glycoprotein</keyword>
<feature type="transmembrane region" description="Helical" evidence="15">
    <location>
        <begin position="459"/>
        <end position="483"/>
    </location>
</feature>
<proteinExistence type="predicted"/>
<evidence type="ECO:0000256" key="14">
    <source>
        <dbReference type="SAM" id="MobiDB-lite"/>
    </source>
</evidence>
<evidence type="ECO:0000256" key="5">
    <source>
        <dbReference type="ARBA" id="ARBA00022692"/>
    </source>
</evidence>
<keyword evidence="2" id="KW-0813">Transport</keyword>
<dbReference type="GO" id="GO:0034220">
    <property type="term" value="P:monoatomic ion transmembrane transport"/>
    <property type="evidence" value="ECO:0007669"/>
    <property type="project" value="UniProtKB-KW"/>
</dbReference>
<protein>
    <submittedName>
        <fullName evidence="17">Uncharacterized protein</fullName>
    </submittedName>
</protein>
<dbReference type="PRINTS" id="PR00019">
    <property type="entry name" value="LEURICHRPT"/>
</dbReference>
<evidence type="ECO:0000256" key="3">
    <source>
        <dbReference type="ARBA" id="ARBA00022475"/>
    </source>
</evidence>
<dbReference type="SMART" id="SM00365">
    <property type="entry name" value="LRR_SD22"/>
    <property type="match status" value="6"/>
</dbReference>
<keyword evidence="10 15" id="KW-0472">Membrane</keyword>
<evidence type="ECO:0000256" key="7">
    <source>
        <dbReference type="ARBA" id="ARBA00022737"/>
    </source>
</evidence>
<evidence type="ECO:0000256" key="11">
    <source>
        <dbReference type="ARBA" id="ARBA00023157"/>
    </source>
</evidence>
<keyword evidence="7" id="KW-0677">Repeat</keyword>
<dbReference type="Pfam" id="PF13855">
    <property type="entry name" value="LRR_8"/>
    <property type="match status" value="2"/>
</dbReference>
<feature type="signal peptide" evidence="16">
    <location>
        <begin position="1"/>
        <end position="30"/>
    </location>
</feature>
<dbReference type="SUPFAM" id="SSF52058">
    <property type="entry name" value="L domain-like"/>
    <property type="match status" value="1"/>
</dbReference>
<feature type="region of interest" description="Disordered" evidence="14">
    <location>
        <begin position="549"/>
        <end position="605"/>
    </location>
</feature>
<dbReference type="AlphaFoldDB" id="A0A9J6BWR1"/>
<dbReference type="GO" id="GO:0005886">
    <property type="term" value="C:plasma membrane"/>
    <property type="evidence" value="ECO:0007669"/>
    <property type="project" value="UniProtKB-SubCell"/>
</dbReference>
<evidence type="ECO:0000256" key="12">
    <source>
        <dbReference type="ARBA" id="ARBA00023180"/>
    </source>
</evidence>
<evidence type="ECO:0000256" key="9">
    <source>
        <dbReference type="ARBA" id="ARBA00023065"/>
    </source>
</evidence>
<reference evidence="17" key="1">
    <citation type="submission" date="2021-03" db="EMBL/GenBank/DDBJ databases">
        <title>Chromosome level genome of the anhydrobiotic midge Polypedilum vanderplanki.</title>
        <authorList>
            <person name="Yoshida Y."/>
            <person name="Kikawada T."/>
            <person name="Gusev O."/>
        </authorList>
    </citation>
    <scope>NUCLEOTIDE SEQUENCE</scope>
    <source>
        <strain evidence="17">NIAS01</strain>
        <tissue evidence="17">Whole body or cell culture</tissue>
    </source>
</reference>
<keyword evidence="3" id="KW-1003">Cell membrane</keyword>
<evidence type="ECO:0000256" key="6">
    <source>
        <dbReference type="ARBA" id="ARBA00022729"/>
    </source>
</evidence>
<dbReference type="InterPro" id="IPR001611">
    <property type="entry name" value="Leu-rich_rpt"/>
</dbReference>
<keyword evidence="6 16" id="KW-0732">Signal</keyword>
<dbReference type="Gene3D" id="3.80.10.10">
    <property type="entry name" value="Ribonuclease Inhibitor"/>
    <property type="match status" value="3"/>
</dbReference>
<organism evidence="17 18">
    <name type="scientific">Polypedilum vanderplanki</name>
    <name type="common">Sleeping chironomid midge</name>
    <dbReference type="NCBI Taxonomy" id="319348"/>
    <lineage>
        <taxon>Eukaryota</taxon>
        <taxon>Metazoa</taxon>
        <taxon>Ecdysozoa</taxon>
        <taxon>Arthropoda</taxon>
        <taxon>Hexapoda</taxon>
        <taxon>Insecta</taxon>
        <taxon>Pterygota</taxon>
        <taxon>Neoptera</taxon>
        <taxon>Endopterygota</taxon>
        <taxon>Diptera</taxon>
        <taxon>Nematocera</taxon>
        <taxon>Chironomoidea</taxon>
        <taxon>Chironomidae</taxon>
        <taxon>Chironominae</taxon>
        <taxon>Polypedilum</taxon>
        <taxon>Polypedilum</taxon>
    </lineage>
</organism>
<evidence type="ECO:0000256" key="8">
    <source>
        <dbReference type="ARBA" id="ARBA00022989"/>
    </source>
</evidence>
<comment type="caution">
    <text evidence="17">The sequence shown here is derived from an EMBL/GenBank/DDBJ whole genome shotgun (WGS) entry which is preliminary data.</text>
</comment>
<keyword evidence="9" id="KW-0406">Ion transport</keyword>
<dbReference type="PANTHER" id="PTHR46473:SF10">
    <property type="entry name" value="LD45603P-RELATED"/>
    <property type="match status" value="1"/>
</dbReference>
<evidence type="ECO:0000256" key="4">
    <source>
        <dbReference type="ARBA" id="ARBA00022614"/>
    </source>
</evidence>
<feature type="compositionally biased region" description="Acidic residues" evidence="14">
    <location>
        <begin position="595"/>
        <end position="604"/>
    </location>
</feature>
<keyword evidence="4" id="KW-0433">Leucine-rich repeat</keyword>
<evidence type="ECO:0000313" key="17">
    <source>
        <dbReference type="EMBL" id="KAG5673694.1"/>
    </source>
</evidence>
<evidence type="ECO:0000313" key="18">
    <source>
        <dbReference type="Proteomes" id="UP001107558"/>
    </source>
</evidence>
<dbReference type="PANTHER" id="PTHR46473">
    <property type="entry name" value="GH08155P"/>
    <property type="match status" value="1"/>
</dbReference>